<dbReference type="PANTHER" id="PTHR43200">
    <property type="entry name" value="PHOSPHATASE"/>
    <property type="match status" value="1"/>
</dbReference>
<evidence type="ECO:0000256" key="7">
    <source>
        <dbReference type="ARBA" id="ARBA00022801"/>
    </source>
</evidence>
<dbReference type="Gene3D" id="3.30.540.10">
    <property type="entry name" value="Fructose-1,6-Bisphosphatase, subunit A, domain 1"/>
    <property type="match status" value="1"/>
</dbReference>
<dbReference type="PANTHER" id="PTHR43200:SF6">
    <property type="entry name" value="3'(2'),5'-BISPHOSPHATE NUCLEOTIDASE"/>
    <property type="match status" value="1"/>
</dbReference>
<dbReference type="EC" id="3.1.3.15" evidence="4"/>
<evidence type="ECO:0000256" key="2">
    <source>
        <dbReference type="ARBA" id="ARBA00004970"/>
    </source>
</evidence>
<gene>
    <name evidence="12" type="ORF">SCF082_LOCUS42422</name>
</gene>
<dbReference type="PRINTS" id="PR00377">
    <property type="entry name" value="IMPHPHTASES"/>
</dbReference>
<evidence type="ECO:0000313" key="12">
    <source>
        <dbReference type="EMBL" id="CAK9089919.1"/>
    </source>
</evidence>
<evidence type="ECO:0000256" key="1">
    <source>
        <dbReference type="ARBA" id="ARBA00001946"/>
    </source>
</evidence>
<dbReference type="PROSITE" id="PS00629">
    <property type="entry name" value="IMP_1"/>
    <property type="match status" value="1"/>
</dbReference>
<reference evidence="12 13" key="1">
    <citation type="submission" date="2024-02" db="EMBL/GenBank/DDBJ databases">
        <authorList>
            <person name="Chen Y."/>
            <person name="Shah S."/>
            <person name="Dougan E. K."/>
            <person name="Thang M."/>
            <person name="Chan C."/>
        </authorList>
    </citation>
    <scope>NUCLEOTIDE SEQUENCE [LARGE SCALE GENOMIC DNA]</scope>
</reference>
<comment type="pathway">
    <text evidence="2">Amino-acid biosynthesis; L-histidine biosynthesis; L-histidine from 5-phospho-alpha-D-ribose 1-diphosphate: step 8/9.</text>
</comment>
<evidence type="ECO:0000256" key="6">
    <source>
        <dbReference type="ARBA" id="ARBA00022723"/>
    </source>
</evidence>
<comment type="similarity">
    <text evidence="3">Belongs to the inositol monophosphatase superfamily.</text>
</comment>
<sequence>MAVPGDLVAFAEELADAAGAVILKYWRKPLPVESKHEPGRPVAESPVTLADREAEAKMRQLIEQRYPSHGIIGEEFGTLRSEAKMVWVLDPIDGTKSFITGKPLFGTLIALLEDGNPVLGVIDQCVLRERWVGANGRTVFNKKPIQAADRSCARELKEAMMYSTTPHMFGAGYEAQRFDQLRRAVKRPLYGCDCYAYGLCASGFGADLVVEADLGIYDYMALVPVVLGAGGLMTDWHGRPLTLQSHAVSRGRVVAAGNEELWKAAVKILSSCVPVWPEISWPSLATGAVLGALAAGLLLRRTASGQRFPLCLGVLGAKSTEAAEVMTKKAPNANTPHLLFDGIFKEHAVLVSDGIQAEPTADVEPCSMSFDPTGNFYRLRVSSDVDVGLMICCLLSIDELVRMGI</sequence>
<proteinExistence type="inferred from homology"/>
<keyword evidence="5" id="KW-0028">Amino-acid biosynthesis</keyword>
<dbReference type="EMBL" id="CAXAMM010039907">
    <property type="protein sequence ID" value="CAK9089919.1"/>
    <property type="molecule type" value="Genomic_DNA"/>
</dbReference>
<dbReference type="InterPro" id="IPR020583">
    <property type="entry name" value="Inositol_monoP_metal-BS"/>
</dbReference>
<comment type="caution">
    <text evidence="12">The sequence shown here is derived from an EMBL/GenBank/DDBJ whole genome shotgun (WGS) entry which is preliminary data.</text>
</comment>
<keyword evidence="13" id="KW-1185">Reference proteome</keyword>
<dbReference type="Gene3D" id="3.40.190.80">
    <property type="match status" value="1"/>
</dbReference>
<dbReference type="CDD" id="cd01641">
    <property type="entry name" value="Bacterial_IMPase_like_1"/>
    <property type="match status" value="1"/>
</dbReference>
<evidence type="ECO:0000256" key="10">
    <source>
        <dbReference type="ARBA" id="ARBA00033209"/>
    </source>
</evidence>
<organism evidence="12 13">
    <name type="scientific">Durusdinium trenchii</name>
    <dbReference type="NCBI Taxonomy" id="1381693"/>
    <lineage>
        <taxon>Eukaryota</taxon>
        <taxon>Sar</taxon>
        <taxon>Alveolata</taxon>
        <taxon>Dinophyceae</taxon>
        <taxon>Suessiales</taxon>
        <taxon>Symbiodiniaceae</taxon>
        <taxon>Durusdinium</taxon>
    </lineage>
</organism>
<dbReference type="SUPFAM" id="SSF56655">
    <property type="entry name" value="Carbohydrate phosphatase"/>
    <property type="match status" value="1"/>
</dbReference>
<evidence type="ECO:0000256" key="8">
    <source>
        <dbReference type="ARBA" id="ARBA00022842"/>
    </source>
</evidence>
<comment type="cofactor">
    <cofactor evidence="1">
        <name>Mg(2+)</name>
        <dbReference type="ChEBI" id="CHEBI:18420"/>
    </cofactor>
</comment>
<comment type="catalytic activity">
    <reaction evidence="11">
        <text>L-histidinol phosphate + H2O = L-histidinol + phosphate</text>
        <dbReference type="Rhea" id="RHEA:14465"/>
        <dbReference type="ChEBI" id="CHEBI:15377"/>
        <dbReference type="ChEBI" id="CHEBI:43474"/>
        <dbReference type="ChEBI" id="CHEBI:57699"/>
        <dbReference type="ChEBI" id="CHEBI:57980"/>
        <dbReference type="EC" id="3.1.3.15"/>
    </reaction>
</comment>
<dbReference type="Proteomes" id="UP001642464">
    <property type="component" value="Unassembled WGS sequence"/>
</dbReference>
<dbReference type="InterPro" id="IPR051090">
    <property type="entry name" value="Inositol_monoP_superfamily"/>
</dbReference>
<dbReference type="InterPro" id="IPR011809">
    <property type="entry name" value="His_9_proposed"/>
</dbReference>
<keyword evidence="7" id="KW-0378">Hydrolase</keyword>
<protein>
    <recommendedName>
        <fullName evidence="4">histidinol-phosphatase</fullName>
        <ecNumber evidence="4">3.1.3.15</ecNumber>
    </recommendedName>
    <alternativeName>
        <fullName evidence="10">Histidinol-phosphate phosphatase</fullName>
    </alternativeName>
</protein>
<evidence type="ECO:0000256" key="5">
    <source>
        <dbReference type="ARBA" id="ARBA00022605"/>
    </source>
</evidence>
<evidence type="ECO:0000256" key="11">
    <source>
        <dbReference type="ARBA" id="ARBA00049158"/>
    </source>
</evidence>
<keyword evidence="9" id="KW-0368">Histidine biosynthesis</keyword>
<keyword evidence="6" id="KW-0479">Metal-binding</keyword>
<evidence type="ECO:0000256" key="3">
    <source>
        <dbReference type="ARBA" id="ARBA00009759"/>
    </source>
</evidence>
<name>A0ABP0QPK2_9DINO</name>
<dbReference type="InterPro" id="IPR000760">
    <property type="entry name" value="Inositol_monophosphatase-like"/>
</dbReference>
<evidence type="ECO:0000256" key="4">
    <source>
        <dbReference type="ARBA" id="ARBA00013085"/>
    </source>
</evidence>
<dbReference type="NCBIfam" id="TIGR02067">
    <property type="entry name" value="his_9_HisN"/>
    <property type="match status" value="1"/>
</dbReference>
<keyword evidence="8" id="KW-0460">Magnesium</keyword>
<evidence type="ECO:0000313" key="13">
    <source>
        <dbReference type="Proteomes" id="UP001642464"/>
    </source>
</evidence>
<dbReference type="Pfam" id="PF00459">
    <property type="entry name" value="Inositol_P"/>
    <property type="match status" value="1"/>
</dbReference>
<accession>A0ABP0QPK2</accession>
<evidence type="ECO:0000256" key="9">
    <source>
        <dbReference type="ARBA" id="ARBA00023102"/>
    </source>
</evidence>